<feature type="transmembrane region" description="Helical" evidence="4">
    <location>
        <begin position="145"/>
        <end position="164"/>
    </location>
</feature>
<dbReference type="Pfam" id="PF07690">
    <property type="entry name" value="MFS_1"/>
    <property type="match status" value="1"/>
</dbReference>
<dbReference type="OrthoDB" id="9793415at2"/>
<dbReference type="Gene3D" id="1.20.1250.20">
    <property type="entry name" value="MFS general substrate transporter like domains"/>
    <property type="match status" value="2"/>
</dbReference>
<dbReference type="InterPro" id="IPR020846">
    <property type="entry name" value="MFS_dom"/>
</dbReference>
<keyword evidence="3 4" id="KW-0472">Membrane</keyword>
<feature type="transmembrane region" description="Helical" evidence="4">
    <location>
        <begin position="87"/>
        <end position="105"/>
    </location>
</feature>
<feature type="transmembrane region" description="Helical" evidence="4">
    <location>
        <begin position="364"/>
        <end position="386"/>
    </location>
</feature>
<name>A0A0G2ZD60_9BACT</name>
<feature type="transmembrane region" description="Helical" evidence="4">
    <location>
        <begin position="20"/>
        <end position="45"/>
    </location>
</feature>
<keyword evidence="2 4" id="KW-1133">Transmembrane helix</keyword>
<feature type="transmembrane region" description="Helical" evidence="4">
    <location>
        <begin position="330"/>
        <end position="352"/>
    </location>
</feature>
<evidence type="ECO:0000259" key="5">
    <source>
        <dbReference type="PROSITE" id="PS50850"/>
    </source>
</evidence>
<dbReference type="PANTHER" id="PTHR11360">
    <property type="entry name" value="MONOCARBOXYLATE TRANSPORTER"/>
    <property type="match status" value="1"/>
</dbReference>
<evidence type="ECO:0000256" key="3">
    <source>
        <dbReference type="ARBA" id="ARBA00023136"/>
    </source>
</evidence>
<dbReference type="InterPro" id="IPR011701">
    <property type="entry name" value="MFS"/>
</dbReference>
<evidence type="ECO:0000256" key="1">
    <source>
        <dbReference type="ARBA" id="ARBA00022692"/>
    </source>
</evidence>
<dbReference type="InterPro" id="IPR050327">
    <property type="entry name" value="Proton-linked_MCT"/>
</dbReference>
<proteinExistence type="predicted"/>
<feature type="transmembrane region" description="Helical" evidence="4">
    <location>
        <begin position="170"/>
        <end position="199"/>
    </location>
</feature>
<gene>
    <name evidence="6" type="ORF">IX53_09385</name>
</gene>
<dbReference type="PROSITE" id="PS50850">
    <property type="entry name" value="MFS"/>
    <property type="match status" value="1"/>
</dbReference>
<dbReference type="InterPro" id="IPR036259">
    <property type="entry name" value="MFS_trans_sf"/>
</dbReference>
<dbReference type="RefSeq" id="WP_047755136.1">
    <property type="nucleotide sequence ID" value="NZ_CAJUHA010000001.1"/>
</dbReference>
<dbReference type="SUPFAM" id="SSF103473">
    <property type="entry name" value="MFS general substrate transporter"/>
    <property type="match status" value="1"/>
</dbReference>
<keyword evidence="7" id="KW-1185">Reference proteome</keyword>
<reference evidence="6 7" key="1">
    <citation type="submission" date="2015-04" db="EMBL/GenBank/DDBJ databases">
        <title>Complete Genome Sequence of Kosmotoga pacifica SLHLJ1.</title>
        <authorList>
            <person name="Jiang L.J."/>
            <person name="Shao Z.Z."/>
            <person name="Jebbar M."/>
        </authorList>
    </citation>
    <scope>NUCLEOTIDE SEQUENCE [LARGE SCALE GENOMIC DNA]</scope>
    <source>
        <strain evidence="6 7">SLHLJ1</strain>
    </source>
</reference>
<sequence>MDKGMGLDIKQYEKYLTSRWRVPFGGFLLALMGGVSYSWGVFIIPLMEKYNWSKAQATLPFTVFMVVFAIVMVPAGRFQDKAGPRKASMFGSVLFFLAYGLASLIDRIPSLWWLVITYGIIGGIACGLTYASVAPPVRKWFPDKPGLAVSLAVMGFGLSALLFAPLKVDYLIPFFGINGTFLILAIMTSAFSLVGAWLVKNPPDGWKPLSKNTGSKIPKRKVIVKGEHTPREMLKTPVFWFIWVTFALVIAGGFISLGLITSYGQKTLGLIPLEAAIATSIFAGFNGFGRPVAGYLGDKFGILWVMNIVYIVQAIILIFFPTFVLDQFSLYIAAAFLGLGFAATLALFPTLTSICFGTKHLGTNYGLVFTAFGIGAVAPVVGSWLFDITGSFTPAFISAGIMSAIGVVLTLTLKKKYALQ</sequence>
<feature type="transmembrane region" description="Helical" evidence="4">
    <location>
        <begin position="300"/>
        <end position="324"/>
    </location>
</feature>
<protein>
    <recommendedName>
        <fullName evidence="5">Major facilitator superfamily (MFS) profile domain-containing protein</fullName>
    </recommendedName>
</protein>
<feature type="transmembrane region" description="Helical" evidence="4">
    <location>
        <begin position="269"/>
        <end position="288"/>
    </location>
</feature>
<evidence type="ECO:0000313" key="6">
    <source>
        <dbReference type="EMBL" id="AKI98001.1"/>
    </source>
</evidence>
<evidence type="ECO:0000313" key="7">
    <source>
        <dbReference type="Proteomes" id="UP000035159"/>
    </source>
</evidence>
<dbReference type="GO" id="GO:0022857">
    <property type="term" value="F:transmembrane transporter activity"/>
    <property type="evidence" value="ECO:0007669"/>
    <property type="project" value="InterPro"/>
</dbReference>
<keyword evidence="1 4" id="KW-0812">Transmembrane</keyword>
<organism evidence="6 7">
    <name type="scientific">Kosmotoga pacifica</name>
    <dbReference type="NCBI Taxonomy" id="1330330"/>
    <lineage>
        <taxon>Bacteria</taxon>
        <taxon>Thermotogati</taxon>
        <taxon>Thermotogota</taxon>
        <taxon>Thermotogae</taxon>
        <taxon>Kosmotogales</taxon>
        <taxon>Kosmotogaceae</taxon>
        <taxon>Kosmotoga</taxon>
    </lineage>
</organism>
<accession>A0A0G2ZD60</accession>
<evidence type="ECO:0000256" key="4">
    <source>
        <dbReference type="SAM" id="Phobius"/>
    </source>
</evidence>
<feature type="transmembrane region" description="Helical" evidence="4">
    <location>
        <begin position="111"/>
        <end position="133"/>
    </location>
</feature>
<dbReference type="PATRIC" id="fig|1330330.3.peg.1912"/>
<feature type="domain" description="Major facilitator superfamily (MFS) profile" evidence="5">
    <location>
        <begin position="18"/>
        <end position="418"/>
    </location>
</feature>
<dbReference type="STRING" id="1330330.IX53_09385"/>
<dbReference type="CDD" id="cd17353">
    <property type="entry name" value="MFS_OFA_like"/>
    <property type="match status" value="1"/>
</dbReference>
<evidence type="ECO:0000256" key="2">
    <source>
        <dbReference type="ARBA" id="ARBA00022989"/>
    </source>
</evidence>
<feature type="transmembrane region" description="Helical" evidence="4">
    <location>
        <begin position="238"/>
        <end position="263"/>
    </location>
</feature>
<feature type="transmembrane region" description="Helical" evidence="4">
    <location>
        <begin position="392"/>
        <end position="413"/>
    </location>
</feature>
<dbReference type="Proteomes" id="UP000035159">
    <property type="component" value="Chromosome"/>
</dbReference>
<feature type="transmembrane region" description="Helical" evidence="4">
    <location>
        <begin position="57"/>
        <end position="75"/>
    </location>
</feature>
<dbReference type="KEGG" id="kpf:IX53_09385"/>
<dbReference type="PANTHER" id="PTHR11360:SF304">
    <property type="entry name" value="MFS DOMAIN-CONTAINING PROTEIN"/>
    <property type="match status" value="1"/>
</dbReference>
<dbReference type="EMBL" id="CP011232">
    <property type="protein sequence ID" value="AKI98001.1"/>
    <property type="molecule type" value="Genomic_DNA"/>
</dbReference>
<dbReference type="AlphaFoldDB" id="A0A0G2ZD60"/>